<name>A0A157KT43_9BORD</name>
<evidence type="ECO:0000313" key="5">
    <source>
        <dbReference type="EMBL" id="SAH87179.1"/>
    </source>
</evidence>
<dbReference type="GO" id="GO:0006355">
    <property type="term" value="P:regulation of DNA-templated transcription"/>
    <property type="evidence" value="ECO:0007669"/>
    <property type="project" value="InterPro"/>
</dbReference>
<dbReference type="PROSITE" id="PS00622">
    <property type="entry name" value="HTH_LUXR_1"/>
    <property type="match status" value="1"/>
</dbReference>
<dbReference type="InterPro" id="IPR016032">
    <property type="entry name" value="Sig_transdc_resp-reg_C-effctor"/>
</dbReference>
<organism evidence="5 6">
    <name type="scientific">Bordetella ansorpii</name>
    <dbReference type="NCBI Taxonomy" id="288768"/>
    <lineage>
        <taxon>Bacteria</taxon>
        <taxon>Pseudomonadati</taxon>
        <taxon>Pseudomonadota</taxon>
        <taxon>Betaproteobacteria</taxon>
        <taxon>Burkholderiales</taxon>
        <taxon>Alcaligenaceae</taxon>
        <taxon>Bordetella</taxon>
    </lineage>
</organism>
<evidence type="ECO:0000259" key="4">
    <source>
        <dbReference type="PROSITE" id="PS50043"/>
    </source>
</evidence>
<dbReference type="SUPFAM" id="SSF75516">
    <property type="entry name" value="Pheromone-binding domain of LuxR-like quorum-sensing transcription factors"/>
    <property type="match status" value="1"/>
</dbReference>
<dbReference type="CDD" id="cd06170">
    <property type="entry name" value="LuxR_C_like"/>
    <property type="match status" value="1"/>
</dbReference>
<dbReference type="Pfam" id="PF00196">
    <property type="entry name" value="GerE"/>
    <property type="match status" value="1"/>
</dbReference>
<evidence type="ECO:0000313" key="6">
    <source>
        <dbReference type="Proteomes" id="UP000077037"/>
    </source>
</evidence>
<dbReference type="InterPro" id="IPR036388">
    <property type="entry name" value="WH-like_DNA-bd_sf"/>
</dbReference>
<dbReference type="PRINTS" id="PR00038">
    <property type="entry name" value="HTHLUXR"/>
</dbReference>
<feature type="domain" description="HTH luxR-type" evidence="4">
    <location>
        <begin position="178"/>
        <end position="243"/>
    </location>
</feature>
<dbReference type="Proteomes" id="UP000077037">
    <property type="component" value="Unassembled WGS sequence"/>
</dbReference>
<dbReference type="PROSITE" id="PS50043">
    <property type="entry name" value="HTH_LUXR_2"/>
    <property type="match status" value="1"/>
</dbReference>
<dbReference type="SMART" id="SM00421">
    <property type="entry name" value="HTH_LUXR"/>
    <property type="match status" value="1"/>
</dbReference>
<dbReference type="EMBL" id="FKBS01000006">
    <property type="protein sequence ID" value="SAH87179.1"/>
    <property type="molecule type" value="Genomic_DNA"/>
</dbReference>
<reference evidence="5 6" key="1">
    <citation type="submission" date="2016-03" db="EMBL/GenBank/DDBJ databases">
        <authorList>
            <consortium name="Pathogen Informatics"/>
        </authorList>
    </citation>
    <scope>NUCLEOTIDE SEQUENCE [LARGE SCALE GENOMIC DNA]</scope>
    <source>
        <strain evidence="5 6">NCTC13364</strain>
    </source>
</reference>
<accession>A0A157KT43</accession>
<dbReference type="PANTHER" id="PTHR44688">
    <property type="entry name" value="DNA-BINDING TRANSCRIPTIONAL ACTIVATOR DEVR_DOSR"/>
    <property type="match status" value="1"/>
</dbReference>
<evidence type="ECO:0000256" key="3">
    <source>
        <dbReference type="ARBA" id="ARBA00023163"/>
    </source>
</evidence>
<dbReference type="InterPro" id="IPR000792">
    <property type="entry name" value="Tscrpt_reg_LuxR_C"/>
</dbReference>
<dbReference type="Pfam" id="PF03472">
    <property type="entry name" value="Autoind_bind"/>
    <property type="match status" value="1"/>
</dbReference>
<sequence length="247" mass="27941">MFEPLLHAHTRAEVSRFLTSHAEQLEYSCFFYSPLLTETPTPRFFRDHGRVRRAEQLGQESIYTSYPTAWIQRYQEAKFVETDPVVKLTANSNLPLLWDGLSKEQRRHPVFGESREHGLASGITVPLTSIHGDRALFSIAGDLPPERSSRHTAAMAGLVTMTAMYLHETVRRIQLSHRADQVPALTPREKDCLQWAAVGKTSWEIAYILNVSERTVVFHIGNACRKLGATNRRQAVARAIGLHIITP</sequence>
<dbReference type="InterPro" id="IPR005143">
    <property type="entry name" value="TF_LuxR_autoind-bd_dom"/>
</dbReference>
<dbReference type="PANTHER" id="PTHR44688:SF16">
    <property type="entry name" value="DNA-BINDING TRANSCRIPTIONAL ACTIVATOR DEVR_DOSR"/>
    <property type="match status" value="1"/>
</dbReference>
<keyword evidence="2" id="KW-0238">DNA-binding</keyword>
<protein>
    <submittedName>
        <fullName evidence="5">LuxR family transcriptional regulator</fullName>
    </submittedName>
</protein>
<dbReference type="Gene3D" id="1.10.10.10">
    <property type="entry name" value="Winged helix-like DNA-binding domain superfamily/Winged helix DNA-binding domain"/>
    <property type="match status" value="1"/>
</dbReference>
<dbReference type="GO" id="GO:0003677">
    <property type="term" value="F:DNA binding"/>
    <property type="evidence" value="ECO:0007669"/>
    <property type="project" value="UniProtKB-KW"/>
</dbReference>
<proteinExistence type="predicted"/>
<dbReference type="Gene3D" id="3.30.450.80">
    <property type="entry name" value="Transcription factor LuxR-like, autoinducer-binding domain"/>
    <property type="match status" value="1"/>
</dbReference>
<keyword evidence="1" id="KW-0805">Transcription regulation</keyword>
<dbReference type="SUPFAM" id="SSF46894">
    <property type="entry name" value="C-terminal effector domain of the bipartite response regulators"/>
    <property type="match status" value="1"/>
</dbReference>
<dbReference type="AlphaFoldDB" id="A0A157KT43"/>
<evidence type="ECO:0000256" key="1">
    <source>
        <dbReference type="ARBA" id="ARBA00023015"/>
    </source>
</evidence>
<dbReference type="InterPro" id="IPR036693">
    <property type="entry name" value="TF_LuxR_autoind-bd_dom_sf"/>
</dbReference>
<evidence type="ECO:0000256" key="2">
    <source>
        <dbReference type="ARBA" id="ARBA00023125"/>
    </source>
</evidence>
<gene>
    <name evidence="5" type="primary">lasR_1</name>
    <name evidence="5" type="ORF">SAMEA1982600_00469</name>
</gene>
<keyword evidence="3" id="KW-0804">Transcription</keyword>